<keyword evidence="2 8" id="KW-0796">Tight junction</keyword>
<comment type="caution">
    <text evidence="9">The sequence shown here is derived from an EMBL/GenBank/DDBJ whole genome shotgun (WGS) entry which is preliminary data.</text>
</comment>
<keyword evidence="10" id="KW-1185">Reference proteome</keyword>
<dbReference type="InterPro" id="IPR017974">
    <property type="entry name" value="Claudin_CS"/>
</dbReference>
<evidence type="ECO:0000256" key="7">
    <source>
        <dbReference type="ARBA" id="ARBA00023136"/>
    </source>
</evidence>
<dbReference type="InterPro" id="IPR004031">
    <property type="entry name" value="PMP22/EMP/MP20/Claudin"/>
</dbReference>
<dbReference type="GO" id="GO:0005923">
    <property type="term" value="C:bicellular tight junction"/>
    <property type="evidence" value="ECO:0007669"/>
    <property type="project" value="UniProtKB-SubCell"/>
</dbReference>
<dbReference type="OrthoDB" id="8819159at2759"/>
<keyword evidence="6 8" id="KW-1133">Transmembrane helix</keyword>
<protein>
    <recommendedName>
        <fullName evidence="8">Claudin</fullName>
    </recommendedName>
</protein>
<comment type="function">
    <text evidence="8">Claudins function as major constituents of the tight junction complexes that regulate the permeability of epithelia.</text>
</comment>
<evidence type="ECO:0000256" key="5">
    <source>
        <dbReference type="ARBA" id="ARBA00022949"/>
    </source>
</evidence>
<dbReference type="FunFam" id="1.20.140.150:FF:000001">
    <property type="entry name" value="Claudin"/>
    <property type="match status" value="1"/>
</dbReference>
<evidence type="ECO:0000313" key="10">
    <source>
        <dbReference type="Proteomes" id="UP000770717"/>
    </source>
</evidence>
<reference evidence="9" key="1">
    <citation type="thesis" date="2020" institute="ProQuest LLC" country="789 East Eisenhower Parkway, Ann Arbor, MI, USA">
        <title>Comparative Genomics and Chromosome Evolution.</title>
        <authorList>
            <person name="Mudd A.B."/>
        </authorList>
    </citation>
    <scope>NUCLEOTIDE SEQUENCE</scope>
    <source>
        <strain evidence="9">HN-11 Male</strain>
        <tissue evidence="9">Kidney and liver</tissue>
    </source>
</reference>
<dbReference type="AlphaFoldDB" id="A0A8J6FGI0"/>
<dbReference type="GO" id="GO:0005886">
    <property type="term" value="C:plasma membrane"/>
    <property type="evidence" value="ECO:0007669"/>
    <property type="project" value="UniProtKB-SubCell"/>
</dbReference>
<evidence type="ECO:0000256" key="3">
    <source>
        <dbReference type="ARBA" id="ARBA00022475"/>
    </source>
</evidence>
<evidence type="ECO:0000256" key="1">
    <source>
        <dbReference type="ARBA" id="ARBA00008295"/>
    </source>
</evidence>
<gene>
    <name evidence="9" type="ORF">GDO78_008991</name>
</gene>
<evidence type="ECO:0000256" key="6">
    <source>
        <dbReference type="ARBA" id="ARBA00022989"/>
    </source>
</evidence>
<feature type="transmembrane region" description="Helical" evidence="8">
    <location>
        <begin position="117"/>
        <end position="145"/>
    </location>
</feature>
<dbReference type="PANTHER" id="PTHR12002">
    <property type="entry name" value="CLAUDIN"/>
    <property type="match status" value="1"/>
</dbReference>
<dbReference type="PRINTS" id="PR01446">
    <property type="entry name" value="CLAUDIN8"/>
</dbReference>
<organism evidence="9 10">
    <name type="scientific">Eleutherodactylus coqui</name>
    <name type="common">Puerto Rican coqui</name>
    <dbReference type="NCBI Taxonomy" id="57060"/>
    <lineage>
        <taxon>Eukaryota</taxon>
        <taxon>Metazoa</taxon>
        <taxon>Chordata</taxon>
        <taxon>Craniata</taxon>
        <taxon>Vertebrata</taxon>
        <taxon>Euteleostomi</taxon>
        <taxon>Amphibia</taxon>
        <taxon>Batrachia</taxon>
        <taxon>Anura</taxon>
        <taxon>Neobatrachia</taxon>
        <taxon>Hyloidea</taxon>
        <taxon>Eleutherodactylidae</taxon>
        <taxon>Eleutherodactylinae</taxon>
        <taxon>Eleutherodactylus</taxon>
        <taxon>Eleutherodactylus</taxon>
    </lineage>
</organism>
<keyword evidence="7 8" id="KW-0472">Membrane</keyword>
<accession>A0A8J6FGI0</accession>
<feature type="transmembrane region" description="Helical" evidence="8">
    <location>
        <begin position="165"/>
        <end position="187"/>
    </location>
</feature>
<evidence type="ECO:0000313" key="9">
    <source>
        <dbReference type="EMBL" id="KAG9486194.1"/>
    </source>
</evidence>
<dbReference type="PRINTS" id="PR01077">
    <property type="entry name" value="CLAUDIN"/>
</dbReference>
<dbReference type="PROSITE" id="PS01346">
    <property type="entry name" value="CLAUDIN"/>
    <property type="match status" value="1"/>
</dbReference>
<name>A0A8J6FGI0_ELECQ</name>
<keyword evidence="4 8" id="KW-0812">Transmembrane</keyword>
<dbReference type="Pfam" id="PF00822">
    <property type="entry name" value="PMP22_Claudin"/>
    <property type="match status" value="1"/>
</dbReference>
<evidence type="ECO:0000256" key="2">
    <source>
        <dbReference type="ARBA" id="ARBA00022427"/>
    </source>
</evidence>
<sequence length="225" mass="24493">MDIGAVQIAGLALGCIGVIGTCAVTGMPQWKVTAFIENNIVVFESLWEGLWMNCFRQANIRMQCKMYDSLLALTPDLQAGRALMCIAVILSFLAFLVAIIGMKCTNCSEDNEKSKRLILLVAGICFILSGILVLIPVCWTANQIIRDFYNPLVNAAQKRELGEALYIGWATAFCLVAGGGIFCCSCCSTTRKYTYSLPPKSAASHVTRGAVSRKTSSLYSKSQYV</sequence>
<keyword evidence="3 8" id="KW-1003">Cell membrane</keyword>
<evidence type="ECO:0000256" key="8">
    <source>
        <dbReference type="RuleBase" id="RU060637"/>
    </source>
</evidence>
<comment type="similarity">
    <text evidence="1 8">Belongs to the claudin family.</text>
</comment>
<dbReference type="Gene3D" id="1.20.140.150">
    <property type="match status" value="1"/>
</dbReference>
<dbReference type="Proteomes" id="UP000770717">
    <property type="component" value="Unassembled WGS sequence"/>
</dbReference>
<proteinExistence type="inferred from homology"/>
<dbReference type="InterPro" id="IPR006187">
    <property type="entry name" value="Claudin"/>
</dbReference>
<dbReference type="EMBL" id="WNTK01000004">
    <property type="protein sequence ID" value="KAG9486194.1"/>
    <property type="molecule type" value="Genomic_DNA"/>
</dbReference>
<comment type="subcellular location">
    <subcellularLocation>
        <location evidence="8">Cell junction</location>
        <location evidence="8">Tight junction</location>
    </subcellularLocation>
    <subcellularLocation>
        <location evidence="8">Cell membrane</location>
        <topology evidence="8">Multi-pass membrane protein</topology>
    </subcellularLocation>
</comment>
<keyword evidence="5 8" id="KW-0965">Cell junction</keyword>
<evidence type="ECO:0000256" key="4">
    <source>
        <dbReference type="ARBA" id="ARBA00022692"/>
    </source>
</evidence>
<comment type="caution">
    <text evidence="8">Lacks conserved residue(s) required for the propagation of feature annotation.</text>
</comment>
<feature type="transmembrane region" description="Helical" evidence="8">
    <location>
        <begin position="79"/>
        <end position="105"/>
    </location>
</feature>
<dbReference type="GO" id="GO:0005198">
    <property type="term" value="F:structural molecule activity"/>
    <property type="evidence" value="ECO:0007669"/>
    <property type="project" value="InterPro"/>
</dbReference>